<evidence type="ECO:0000313" key="8">
    <source>
        <dbReference type="Proteomes" id="UP000683000"/>
    </source>
</evidence>
<dbReference type="Proteomes" id="UP000683000">
    <property type="component" value="Unassembled WGS sequence"/>
</dbReference>
<evidence type="ECO:0000256" key="6">
    <source>
        <dbReference type="SAM" id="Phobius"/>
    </source>
</evidence>
<reference evidence="7" key="1">
    <citation type="submission" date="2021-03" db="EMBL/GenBank/DDBJ databases">
        <title>Evolutionary innovations through gain and loss of genes in the ectomycorrhizal Boletales.</title>
        <authorList>
            <person name="Wu G."/>
            <person name="Miyauchi S."/>
            <person name="Morin E."/>
            <person name="Yang Z.-L."/>
            <person name="Xu J."/>
            <person name="Martin F.M."/>
        </authorList>
    </citation>
    <scope>NUCLEOTIDE SEQUENCE</scope>
    <source>
        <strain evidence="7">BR01</strain>
    </source>
</reference>
<feature type="transmembrane region" description="Helical" evidence="6">
    <location>
        <begin position="12"/>
        <end position="38"/>
    </location>
</feature>
<dbReference type="PANTHER" id="PTHR43791:SF65">
    <property type="entry name" value="MAJOR FACILITATOR SUPERFAMILY (MFS) PROFILE DOMAIN-CONTAINING PROTEIN-RELATED"/>
    <property type="match status" value="1"/>
</dbReference>
<dbReference type="InterPro" id="IPR036259">
    <property type="entry name" value="MFS_trans_sf"/>
</dbReference>
<evidence type="ECO:0000313" key="7">
    <source>
        <dbReference type="EMBL" id="KAG6379696.1"/>
    </source>
</evidence>
<feature type="transmembrane region" description="Helical" evidence="6">
    <location>
        <begin position="50"/>
        <end position="71"/>
    </location>
</feature>
<evidence type="ECO:0000256" key="5">
    <source>
        <dbReference type="ARBA" id="ARBA00023136"/>
    </source>
</evidence>
<dbReference type="OrthoDB" id="1935484at2759"/>
<dbReference type="GO" id="GO:0022857">
    <property type="term" value="F:transmembrane transporter activity"/>
    <property type="evidence" value="ECO:0007669"/>
    <property type="project" value="TreeGrafter"/>
</dbReference>
<evidence type="ECO:0000256" key="1">
    <source>
        <dbReference type="ARBA" id="ARBA00004141"/>
    </source>
</evidence>
<evidence type="ECO:0000256" key="3">
    <source>
        <dbReference type="ARBA" id="ARBA00022692"/>
    </source>
</evidence>
<sequence length="197" mass="22136">MPLDQFWLKGRASFLACHLLLGILQGGFIPGLVLYMSYFYTKTELPIRTAIIWASSHVCHIIATFLAYGIFHLNGVGGKAGWQYVTLVCSENGLITLAIGVASFFNMPPSPTQTKTWFRPKGWLTEREEVIIVNKILRDDPTKGDMHNREPVTLKRLWSAVCDYDLWPLYILGIVSAIPTDPPSAYLTLSLRHVGRV</sequence>
<keyword evidence="5 6" id="KW-0472">Membrane</keyword>
<comment type="caution">
    <text evidence="7">The sequence shown here is derived from an EMBL/GenBank/DDBJ whole genome shotgun (WGS) entry which is preliminary data.</text>
</comment>
<comment type="subcellular location">
    <subcellularLocation>
        <location evidence="1">Membrane</location>
        <topology evidence="1">Multi-pass membrane protein</topology>
    </subcellularLocation>
</comment>
<dbReference type="GO" id="GO:0016020">
    <property type="term" value="C:membrane"/>
    <property type="evidence" value="ECO:0007669"/>
    <property type="project" value="UniProtKB-SubCell"/>
</dbReference>
<dbReference type="EMBL" id="JAGFBS010000004">
    <property type="protein sequence ID" value="KAG6379696.1"/>
    <property type="molecule type" value="Genomic_DNA"/>
</dbReference>
<evidence type="ECO:0000256" key="2">
    <source>
        <dbReference type="ARBA" id="ARBA00022448"/>
    </source>
</evidence>
<proteinExistence type="predicted"/>
<organism evidence="7 8">
    <name type="scientific">Boletus reticuloceps</name>
    <dbReference type="NCBI Taxonomy" id="495285"/>
    <lineage>
        <taxon>Eukaryota</taxon>
        <taxon>Fungi</taxon>
        <taxon>Dikarya</taxon>
        <taxon>Basidiomycota</taxon>
        <taxon>Agaricomycotina</taxon>
        <taxon>Agaricomycetes</taxon>
        <taxon>Agaricomycetidae</taxon>
        <taxon>Boletales</taxon>
        <taxon>Boletineae</taxon>
        <taxon>Boletaceae</taxon>
        <taxon>Boletoideae</taxon>
        <taxon>Boletus</taxon>
    </lineage>
</organism>
<keyword evidence="4 6" id="KW-1133">Transmembrane helix</keyword>
<dbReference type="Gene3D" id="1.20.1250.20">
    <property type="entry name" value="MFS general substrate transporter like domains"/>
    <property type="match status" value="1"/>
</dbReference>
<keyword evidence="2" id="KW-0813">Transport</keyword>
<dbReference type="AlphaFoldDB" id="A0A8I3ABW7"/>
<evidence type="ECO:0000256" key="4">
    <source>
        <dbReference type="ARBA" id="ARBA00022989"/>
    </source>
</evidence>
<dbReference type="PANTHER" id="PTHR43791">
    <property type="entry name" value="PERMEASE-RELATED"/>
    <property type="match status" value="1"/>
</dbReference>
<gene>
    <name evidence="7" type="ORF">JVT61DRAFT_10220</name>
</gene>
<name>A0A8I3ABW7_9AGAM</name>
<protein>
    <submittedName>
        <fullName evidence="7">Uncharacterized protein</fullName>
    </submittedName>
</protein>
<accession>A0A8I3ABW7</accession>
<feature type="transmembrane region" description="Helical" evidence="6">
    <location>
        <begin position="83"/>
        <end position="105"/>
    </location>
</feature>
<keyword evidence="3 6" id="KW-0812">Transmembrane</keyword>
<dbReference type="SUPFAM" id="SSF103473">
    <property type="entry name" value="MFS general substrate transporter"/>
    <property type="match status" value="1"/>
</dbReference>
<keyword evidence="8" id="KW-1185">Reference proteome</keyword>